<evidence type="ECO:0000256" key="2">
    <source>
        <dbReference type="SAM" id="Phobius"/>
    </source>
</evidence>
<evidence type="ECO:0000313" key="3">
    <source>
        <dbReference type="EMBL" id="KAK3366398.1"/>
    </source>
</evidence>
<feature type="compositionally biased region" description="Polar residues" evidence="1">
    <location>
        <begin position="63"/>
        <end position="73"/>
    </location>
</feature>
<sequence length="244" mass="26941">MSRSSCLHDHISVILTVLVFVVSLTSLSYMHSRTGQQWNDGHSIGTTTTPPSTPRRHWHRRNQSCPRPQQTSGEPGAQAAVASPIHDGGPSAGGGALGQLGLLPPELLFAIFNFLSLLDSTCLGLASKYLYLIHRRLHGTVPLSTRLPAPNSFEWAWQFSSLSHRGGSFACPKCDTNRCELYRHIQSWMGDGLQYCSVRRKFGSVAPRDTTSYCHRANPAHPSCCGRHRDRLLPPQNVKDQFGV</sequence>
<evidence type="ECO:0000256" key="1">
    <source>
        <dbReference type="SAM" id="MobiDB-lite"/>
    </source>
</evidence>
<dbReference type="SUPFAM" id="SSF81383">
    <property type="entry name" value="F-box domain"/>
    <property type="match status" value="1"/>
</dbReference>
<feature type="region of interest" description="Disordered" evidence="1">
    <location>
        <begin position="38"/>
        <end position="85"/>
    </location>
</feature>
<dbReference type="AlphaFoldDB" id="A0AAE0JXY3"/>
<organism evidence="3 4">
    <name type="scientific">Podospora didyma</name>
    <dbReference type="NCBI Taxonomy" id="330526"/>
    <lineage>
        <taxon>Eukaryota</taxon>
        <taxon>Fungi</taxon>
        <taxon>Dikarya</taxon>
        <taxon>Ascomycota</taxon>
        <taxon>Pezizomycotina</taxon>
        <taxon>Sordariomycetes</taxon>
        <taxon>Sordariomycetidae</taxon>
        <taxon>Sordariales</taxon>
        <taxon>Podosporaceae</taxon>
        <taxon>Podospora</taxon>
    </lineage>
</organism>
<reference evidence="3" key="2">
    <citation type="submission" date="2023-06" db="EMBL/GenBank/DDBJ databases">
        <authorList>
            <consortium name="Lawrence Berkeley National Laboratory"/>
            <person name="Haridas S."/>
            <person name="Hensen N."/>
            <person name="Bonometti L."/>
            <person name="Westerberg I."/>
            <person name="Brannstrom I.O."/>
            <person name="Guillou S."/>
            <person name="Cros-Aarteil S."/>
            <person name="Calhoun S."/>
            <person name="Kuo A."/>
            <person name="Mondo S."/>
            <person name="Pangilinan J."/>
            <person name="Riley R."/>
            <person name="LaButti K."/>
            <person name="Andreopoulos B."/>
            <person name="Lipzen A."/>
            <person name="Chen C."/>
            <person name="Yanf M."/>
            <person name="Daum C."/>
            <person name="Ng V."/>
            <person name="Clum A."/>
            <person name="Steindorff A."/>
            <person name="Ohm R."/>
            <person name="Martin F."/>
            <person name="Silar P."/>
            <person name="Natvig D."/>
            <person name="Lalanne C."/>
            <person name="Gautier V."/>
            <person name="Ament-velasquez S.L."/>
            <person name="Kruys A."/>
            <person name="Hutchinson M.I."/>
            <person name="Powell A.J."/>
            <person name="Barry K."/>
            <person name="Miller A.N."/>
            <person name="Grigoriev I.V."/>
            <person name="Debuchy R."/>
            <person name="Gladieux P."/>
            <person name="Thoren M.H."/>
            <person name="Johannesson H."/>
        </authorList>
    </citation>
    <scope>NUCLEOTIDE SEQUENCE</scope>
    <source>
        <strain evidence="3">CBS 232.78</strain>
    </source>
</reference>
<gene>
    <name evidence="3" type="ORF">B0H63DRAFT_490289</name>
</gene>
<name>A0AAE0JXY3_9PEZI</name>
<dbReference type="Proteomes" id="UP001285441">
    <property type="component" value="Unassembled WGS sequence"/>
</dbReference>
<keyword evidence="2" id="KW-0472">Membrane</keyword>
<proteinExistence type="predicted"/>
<protein>
    <recommendedName>
        <fullName evidence="5">F-box domain-containing protein</fullName>
    </recommendedName>
</protein>
<comment type="caution">
    <text evidence="3">The sequence shown here is derived from an EMBL/GenBank/DDBJ whole genome shotgun (WGS) entry which is preliminary data.</text>
</comment>
<feature type="transmembrane region" description="Helical" evidence="2">
    <location>
        <begin position="12"/>
        <end position="30"/>
    </location>
</feature>
<evidence type="ECO:0000313" key="4">
    <source>
        <dbReference type="Proteomes" id="UP001285441"/>
    </source>
</evidence>
<keyword evidence="4" id="KW-1185">Reference proteome</keyword>
<evidence type="ECO:0008006" key="5">
    <source>
        <dbReference type="Google" id="ProtNLM"/>
    </source>
</evidence>
<keyword evidence="2" id="KW-0812">Transmembrane</keyword>
<accession>A0AAE0JXY3</accession>
<reference evidence="3" key="1">
    <citation type="journal article" date="2023" name="Mol. Phylogenet. Evol.">
        <title>Genome-scale phylogeny and comparative genomics of the fungal order Sordariales.</title>
        <authorList>
            <person name="Hensen N."/>
            <person name="Bonometti L."/>
            <person name="Westerberg I."/>
            <person name="Brannstrom I.O."/>
            <person name="Guillou S."/>
            <person name="Cros-Aarteil S."/>
            <person name="Calhoun S."/>
            <person name="Haridas S."/>
            <person name="Kuo A."/>
            <person name="Mondo S."/>
            <person name="Pangilinan J."/>
            <person name="Riley R."/>
            <person name="LaButti K."/>
            <person name="Andreopoulos B."/>
            <person name="Lipzen A."/>
            <person name="Chen C."/>
            <person name="Yan M."/>
            <person name="Daum C."/>
            <person name="Ng V."/>
            <person name="Clum A."/>
            <person name="Steindorff A."/>
            <person name="Ohm R.A."/>
            <person name="Martin F."/>
            <person name="Silar P."/>
            <person name="Natvig D.O."/>
            <person name="Lalanne C."/>
            <person name="Gautier V."/>
            <person name="Ament-Velasquez S.L."/>
            <person name="Kruys A."/>
            <person name="Hutchinson M.I."/>
            <person name="Powell A.J."/>
            <person name="Barry K."/>
            <person name="Miller A.N."/>
            <person name="Grigoriev I.V."/>
            <person name="Debuchy R."/>
            <person name="Gladieux P."/>
            <person name="Hiltunen Thoren M."/>
            <person name="Johannesson H."/>
        </authorList>
    </citation>
    <scope>NUCLEOTIDE SEQUENCE</scope>
    <source>
        <strain evidence="3">CBS 232.78</strain>
    </source>
</reference>
<dbReference type="EMBL" id="JAULSW010000012">
    <property type="protein sequence ID" value="KAK3366398.1"/>
    <property type="molecule type" value="Genomic_DNA"/>
</dbReference>
<keyword evidence="2" id="KW-1133">Transmembrane helix</keyword>
<dbReference type="InterPro" id="IPR036047">
    <property type="entry name" value="F-box-like_dom_sf"/>
</dbReference>